<feature type="transmembrane region" description="Helical" evidence="1">
    <location>
        <begin position="64"/>
        <end position="86"/>
    </location>
</feature>
<reference evidence="2 3" key="1">
    <citation type="submission" date="2015-02" db="EMBL/GenBank/DDBJ databases">
        <authorList>
            <person name="Ju K.-S."/>
            <person name="Doroghazi J.R."/>
            <person name="Metcalf W."/>
        </authorList>
    </citation>
    <scope>NUCLEOTIDE SEQUENCE [LARGE SCALE GENOMIC DNA]</scope>
    <source>
        <strain evidence="2 3">NRRL B-16140</strain>
    </source>
</reference>
<feature type="transmembrane region" description="Helical" evidence="1">
    <location>
        <begin position="287"/>
        <end position="305"/>
    </location>
</feature>
<feature type="transmembrane region" description="Helical" evidence="1">
    <location>
        <begin position="40"/>
        <end position="58"/>
    </location>
</feature>
<dbReference type="Proteomes" id="UP000033393">
    <property type="component" value="Unassembled WGS sequence"/>
</dbReference>
<keyword evidence="3" id="KW-1185">Reference proteome</keyword>
<comment type="caution">
    <text evidence="2">The sequence shown here is derived from an EMBL/GenBank/DDBJ whole genome shotgun (WGS) entry which is preliminary data.</text>
</comment>
<evidence type="ECO:0000256" key="1">
    <source>
        <dbReference type="SAM" id="Phobius"/>
    </source>
</evidence>
<feature type="transmembrane region" description="Helical" evidence="1">
    <location>
        <begin position="383"/>
        <end position="404"/>
    </location>
</feature>
<evidence type="ECO:0000313" key="3">
    <source>
        <dbReference type="Proteomes" id="UP000033393"/>
    </source>
</evidence>
<dbReference type="RefSeq" id="WP_045311691.1">
    <property type="nucleotide sequence ID" value="NZ_JYJG01000071.1"/>
</dbReference>
<proteinExistence type="predicted"/>
<protein>
    <submittedName>
        <fullName evidence="2">Uncharacterized protein</fullName>
    </submittedName>
</protein>
<keyword evidence="1" id="KW-0472">Membrane</keyword>
<name>A0A0F0H4T6_LENAE</name>
<feature type="transmembrane region" description="Helical" evidence="1">
    <location>
        <begin position="263"/>
        <end position="281"/>
    </location>
</feature>
<accession>A0A0F0H4T6</accession>
<feature type="transmembrane region" description="Helical" evidence="1">
    <location>
        <begin position="348"/>
        <end position="371"/>
    </location>
</feature>
<feature type="transmembrane region" description="Helical" evidence="1">
    <location>
        <begin position="6"/>
        <end position="28"/>
    </location>
</feature>
<dbReference type="OrthoDB" id="3701140at2"/>
<dbReference type="EMBL" id="JYJG01000071">
    <property type="protein sequence ID" value="KJK49891.1"/>
    <property type="molecule type" value="Genomic_DNA"/>
</dbReference>
<dbReference type="AlphaFoldDB" id="A0A0F0H4T6"/>
<feature type="transmembrane region" description="Helical" evidence="1">
    <location>
        <begin position="118"/>
        <end position="136"/>
    </location>
</feature>
<feature type="transmembrane region" description="Helical" evidence="1">
    <location>
        <begin position="235"/>
        <end position="256"/>
    </location>
</feature>
<keyword evidence="1" id="KW-1133">Transmembrane helix</keyword>
<feature type="transmembrane region" description="Helical" evidence="1">
    <location>
        <begin position="317"/>
        <end position="342"/>
    </location>
</feature>
<feature type="transmembrane region" description="Helical" evidence="1">
    <location>
        <begin position="179"/>
        <end position="197"/>
    </location>
</feature>
<sequence length="425" mass="43094">MRNTLGWLWGPVALALLGLFVVSDYDLLSTNSPYSGLSKYDFASLGLPALAVIAGVWLTRHWPWLLTAGALGVLVKVIEAQAHFAIYRPGASGIVASVGVAGTVLIVIGALAAAQDAALAALVVGAQVLATLFRGLDWLDNLAFHPAGLDIVLAVLAVAGGVLSVYGVRTGKTPQSEPMSRRAAVVGTAAAFLPIVLEVAGNVITLPRLLATIVAGAVLLLCTAGLTLALGRAALLATATAGFVLFAVAAPVNLGMYFAGSQLTTYGSAAVIGLGFGVLAARLGKSTVVAAAACAVLAVVMWTSVEVTGHYEDMVQGGLGSLIIALAVAAVTSSAATAANAVTGPFPVAVGPLLLAFALGFRTVVQLFLAYDKVPQQLPESEYISLWAALVGIAALALTTIALLDFNRERSPVASAPLGQGPPAR</sequence>
<gene>
    <name evidence="2" type="ORF">UK23_12885</name>
</gene>
<dbReference type="PATRIC" id="fig|68170.10.peg.2157"/>
<organism evidence="2 3">
    <name type="scientific">Lentzea aerocolonigenes</name>
    <name type="common">Lechevalieria aerocolonigenes</name>
    <name type="synonym">Saccharothrix aerocolonigenes</name>
    <dbReference type="NCBI Taxonomy" id="68170"/>
    <lineage>
        <taxon>Bacteria</taxon>
        <taxon>Bacillati</taxon>
        <taxon>Actinomycetota</taxon>
        <taxon>Actinomycetes</taxon>
        <taxon>Pseudonocardiales</taxon>
        <taxon>Pseudonocardiaceae</taxon>
        <taxon>Lentzea</taxon>
    </lineage>
</organism>
<feature type="transmembrane region" description="Helical" evidence="1">
    <location>
        <begin position="93"/>
        <end position="112"/>
    </location>
</feature>
<evidence type="ECO:0000313" key="2">
    <source>
        <dbReference type="EMBL" id="KJK49891.1"/>
    </source>
</evidence>
<feature type="transmembrane region" description="Helical" evidence="1">
    <location>
        <begin position="209"/>
        <end position="229"/>
    </location>
</feature>
<keyword evidence="1" id="KW-0812">Transmembrane</keyword>
<feature type="transmembrane region" description="Helical" evidence="1">
    <location>
        <begin position="148"/>
        <end position="167"/>
    </location>
</feature>